<dbReference type="InterPro" id="IPR040115">
    <property type="entry name" value="Lnp"/>
</dbReference>
<comment type="domain">
    <text evidence="1">The C4-type zinc finger motif is necessary both for its ER three-way tubular junction localization and formation.</text>
</comment>
<keyword evidence="1" id="KW-0256">Endoplasmic reticulum</keyword>
<dbReference type="GeneID" id="87955961"/>
<evidence type="ECO:0000256" key="1">
    <source>
        <dbReference type="RuleBase" id="RU367073"/>
    </source>
</evidence>
<evidence type="ECO:0000313" key="5">
    <source>
        <dbReference type="Proteomes" id="UP001329825"/>
    </source>
</evidence>
<reference evidence="4 5" key="1">
    <citation type="submission" date="2024-01" db="EMBL/GenBank/DDBJ databases">
        <title>Comparative genomics of Cryptococcus and Kwoniella reveals pathogenesis evolution and contrasting modes of karyotype evolution via chromosome fusion or intercentromeric recombination.</title>
        <authorList>
            <person name="Coelho M.A."/>
            <person name="David-Palma M."/>
            <person name="Shea T."/>
            <person name="Bowers K."/>
            <person name="McGinley-Smith S."/>
            <person name="Mohammad A.W."/>
            <person name="Gnirke A."/>
            <person name="Yurkov A.M."/>
            <person name="Nowrousian M."/>
            <person name="Sun S."/>
            <person name="Cuomo C.A."/>
            <person name="Heitman J."/>
        </authorList>
    </citation>
    <scope>NUCLEOTIDE SEQUENCE [LARGE SCALE GENOMIC DNA]</scope>
    <source>
        <strain evidence="4">CBS 11374</strain>
    </source>
</reference>
<keyword evidence="1" id="KW-0863">Zinc-finger</keyword>
<accession>A0ABZ1D2S4</accession>
<dbReference type="RefSeq" id="XP_062791607.1">
    <property type="nucleotide sequence ID" value="XM_062935556.1"/>
</dbReference>
<evidence type="ECO:0000313" key="4">
    <source>
        <dbReference type="EMBL" id="WRT66867.1"/>
    </source>
</evidence>
<dbReference type="EMBL" id="CP141885">
    <property type="protein sequence ID" value="WRT66867.1"/>
    <property type="molecule type" value="Genomic_DNA"/>
</dbReference>
<feature type="compositionally biased region" description="Low complexity" evidence="2">
    <location>
        <begin position="311"/>
        <end position="325"/>
    </location>
</feature>
<name>A0ABZ1D2S4_9TREE</name>
<keyword evidence="1" id="KW-0812">Transmembrane</keyword>
<feature type="compositionally biased region" description="Basic and acidic residues" evidence="2">
    <location>
        <begin position="368"/>
        <end position="377"/>
    </location>
</feature>
<organism evidence="4 5">
    <name type="scientific">Kwoniella shivajii</name>
    <dbReference type="NCBI Taxonomy" id="564305"/>
    <lineage>
        <taxon>Eukaryota</taxon>
        <taxon>Fungi</taxon>
        <taxon>Dikarya</taxon>
        <taxon>Basidiomycota</taxon>
        <taxon>Agaricomycotina</taxon>
        <taxon>Tremellomycetes</taxon>
        <taxon>Tremellales</taxon>
        <taxon>Cryptococcaceae</taxon>
        <taxon>Kwoniella</taxon>
    </lineage>
</organism>
<dbReference type="Pfam" id="PF10058">
    <property type="entry name" value="Zn_ribbon_10"/>
    <property type="match status" value="1"/>
</dbReference>
<feature type="compositionally biased region" description="Low complexity" evidence="2">
    <location>
        <begin position="153"/>
        <end position="162"/>
    </location>
</feature>
<dbReference type="PANTHER" id="PTHR22166:SF12">
    <property type="entry name" value="ENDOPLASMIC RETICULUM JUNCTION FORMATION PROTEIN LUNAPARK"/>
    <property type="match status" value="1"/>
</dbReference>
<comment type="similarity">
    <text evidence="1">Belongs to the lunapark family.</text>
</comment>
<keyword evidence="1" id="KW-0862">Zinc</keyword>
<feature type="compositionally biased region" description="Gly residues" evidence="2">
    <location>
        <begin position="174"/>
        <end position="191"/>
    </location>
</feature>
<feature type="compositionally biased region" description="Basic residues" evidence="2">
    <location>
        <begin position="331"/>
        <end position="341"/>
    </location>
</feature>
<keyword evidence="1" id="KW-1133">Transmembrane helix</keyword>
<dbReference type="InterPro" id="IPR019273">
    <property type="entry name" value="Lunapark_Znf"/>
</dbReference>
<feature type="domain" description="Lunapark zinc ribbon" evidence="3">
    <location>
        <begin position="246"/>
        <end position="301"/>
    </location>
</feature>
<feature type="transmembrane region" description="Helical" evidence="1">
    <location>
        <begin position="45"/>
        <end position="64"/>
    </location>
</feature>
<feature type="compositionally biased region" description="Basic and acidic residues" evidence="2">
    <location>
        <begin position="140"/>
        <end position="150"/>
    </location>
</feature>
<evidence type="ECO:0000256" key="2">
    <source>
        <dbReference type="SAM" id="MobiDB-lite"/>
    </source>
</evidence>
<comment type="subcellular location">
    <subcellularLocation>
        <location evidence="1">Endoplasmic reticulum membrane</location>
        <topology evidence="1">Multi-pass membrane protein</topology>
    </subcellularLocation>
</comment>
<feature type="transmembrane region" description="Helical" evidence="1">
    <location>
        <begin position="84"/>
        <end position="103"/>
    </location>
</feature>
<evidence type="ECO:0000259" key="3">
    <source>
        <dbReference type="Pfam" id="PF10058"/>
    </source>
</evidence>
<gene>
    <name evidence="4" type="ORF">IL334_003830</name>
</gene>
<sequence length="385" mass="42438">MGLFSIFRGSSPPDYETLLARLATDINEAKTHLSEIRLRERRVSLLINLYGIALWAVWVGLWWVHGLPLSLIGLNHHQTEGKVIGVSGIAGGPIFIWGLNRLIHAWFTRQRTREETHLRLLLTQQRKHLEEIKKATNYDSTRKLIERYDDPSGPQGPQTPQRRTPESPSPVGPGSAGSIGKGGNRTAGQGGTPRAPGHLLGAGGTPGSSPNSPIPVPQGLSPDQAAALSMQMHAIQPVLPTPEKRWYDRIVDTILGEDPTHAAQSKYALVCEKCFRHNGLVGSQYEWERMQWICPRCNHLNPPPISRSHPDPNSTPNTTPSKPIPAATSHVQRRTSSPRRRTAGEKGTPRSSRLGKEVFSASSSSDEDVPKADRVKEEDMDLDEN</sequence>
<feature type="region of interest" description="Disordered" evidence="2">
    <location>
        <begin position="140"/>
        <end position="221"/>
    </location>
</feature>
<feature type="region of interest" description="Disordered" evidence="2">
    <location>
        <begin position="305"/>
        <end position="385"/>
    </location>
</feature>
<keyword evidence="5" id="KW-1185">Reference proteome</keyword>
<protein>
    <recommendedName>
        <fullName evidence="1">Endoplasmic reticulum junction formation protein lunapark</fullName>
    </recommendedName>
</protein>
<keyword evidence="1" id="KW-0472">Membrane</keyword>
<dbReference type="Proteomes" id="UP001329825">
    <property type="component" value="Chromosome 5"/>
</dbReference>
<proteinExistence type="inferred from homology"/>
<comment type="function">
    <text evidence="1">Plays a role in determining ER morphology.</text>
</comment>
<dbReference type="PANTHER" id="PTHR22166">
    <property type="entry name" value="ENDOPLASMIC RETICULUM JUNCTION FORMATION PROTEIN LUNAPARK"/>
    <property type="match status" value="1"/>
</dbReference>
<keyword evidence="1" id="KW-0479">Metal-binding</keyword>